<evidence type="ECO:0000256" key="17">
    <source>
        <dbReference type="ARBA" id="ARBA00023136"/>
    </source>
</evidence>
<evidence type="ECO:0000313" key="26">
    <source>
        <dbReference type="Proteomes" id="UP001497623"/>
    </source>
</evidence>
<evidence type="ECO:0000256" key="7">
    <source>
        <dbReference type="ARBA" id="ARBA00004556"/>
    </source>
</evidence>
<evidence type="ECO:0000256" key="12">
    <source>
        <dbReference type="ARBA" id="ARBA00022753"/>
    </source>
</evidence>
<feature type="region of interest" description="Disordered" evidence="22">
    <location>
        <begin position="501"/>
        <end position="523"/>
    </location>
</feature>
<comment type="subcellular location">
    <subcellularLocation>
        <location evidence="2">Cell membrane</location>
        <topology evidence="2">Peripheral membrane protein</topology>
    </subcellularLocation>
    <subcellularLocation>
        <location evidence="7">Cytoplasm</location>
        <location evidence="7">Perinuclear region</location>
    </subcellularLocation>
    <subcellularLocation>
        <location evidence="3">Early endosome membrane</location>
        <topology evidence="3">Peripheral membrane protein</topology>
    </subcellularLocation>
    <subcellularLocation>
        <location evidence="5">Endoplasmic reticulum membrane</location>
        <topology evidence="5">Peripheral membrane protein</topology>
    </subcellularLocation>
    <subcellularLocation>
        <location evidence="4">Golgi apparatus membrane</location>
        <topology evidence="4">Peripheral membrane protein</topology>
    </subcellularLocation>
    <subcellularLocation>
        <location evidence="8">Late endosome membrane</location>
        <topology evidence="8">Peripheral membrane protein</topology>
    </subcellularLocation>
    <subcellularLocation>
        <location evidence="20">Lysosome membrane</location>
        <topology evidence="20">Peripheral membrane protein</topology>
    </subcellularLocation>
    <subcellularLocation>
        <location evidence="6">Mitochondrion outer membrane</location>
        <topology evidence="6">Peripheral membrane protein</topology>
    </subcellularLocation>
    <subcellularLocation>
        <location evidence="1">Nucleus</location>
    </subcellularLocation>
</comment>
<dbReference type="Pfam" id="PF16979">
    <property type="entry name" value="SIN1_PH"/>
    <property type="match status" value="1"/>
</dbReference>
<evidence type="ECO:0000256" key="16">
    <source>
        <dbReference type="ARBA" id="ARBA00023128"/>
    </source>
</evidence>
<reference evidence="25 26" key="1">
    <citation type="submission" date="2024-05" db="EMBL/GenBank/DDBJ databases">
        <authorList>
            <person name="Wallberg A."/>
        </authorList>
    </citation>
    <scope>NUCLEOTIDE SEQUENCE [LARGE SCALE GENOMIC DNA]</scope>
</reference>
<dbReference type="InterPro" id="IPR031313">
    <property type="entry name" value="Sin1_PH_dom"/>
</dbReference>
<evidence type="ECO:0000256" key="5">
    <source>
        <dbReference type="ARBA" id="ARBA00004406"/>
    </source>
</evidence>
<comment type="caution">
    <text evidence="25">The sequence shown here is derived from an EMBL/GenBank/DDBJ whole genome shotgun (WGS) entry which is preliminary data.</text>
</comment>
<evidence type="ECO:0000259" key="24">
    <source>
        <dbReference type="Pfam" id="PF25322"/>
    </source>
</evidence>
<dbReference type="Pfam" id="PF25322">
    <property type="entry name" value="RBD_SIN1"/>
    <property type="match status" value="1"/>
</dbReference>
<evidence type="ECO:0000256" key="18">
    <source>
        <dbReference type="ARBA" id="ARBA00023228"/>
    </source>
</evidence>
<dbReference type="GO" id="GO:0005886">
    <property type="term" value="C:plasma membrane"/>
    <property type="evidence" value="ECO:0007669"/>
    <property type="project" value="UniProtKB-SubCell"/>
</dbReference>
<keyword evidence="12" id="KW-0967">Endosome</keyword>
<dbReference type="GO" id="GO:0031902">
    <property type="term" value="C:late endosome membrane"/>
    <property type="evidence" value="ECO:0007669"/>
    <property type="project" value="UniProtKB-SubCell"/>
</dbReference>
<keyword evidence="15" id="KW-0333">Golgi apparatus</keyword>
<keyword evidence="18" id="KW-0458">Lysosome</keyword>
<proteinExistence type="predicted"/>
<dbReference type="EMBL" id="CAXKWB010001665">
    <property type="protein sequence ID" value="CAL4065079.1"/>
    <property type="molecule type" value="Genomic_DNA"/>
</dbReference>
<name>A0AAV2PUP2_MEGNR</name>
<evidence type="ECO:0000256" key="10">
    <source>
        <dbReference type="ARBA" id="ARBA00022475"/>
    </source>
</evidence>
<evidence type="ECO:0000256" key="1">
    <source>
        <dbReference type="ARBA" id="ARBA00004123"/>
    </source>
</evidence>
<evidence type="ECO:0000256" key="4">
    <source>
        <dbReference type="ARBA" id="ARBA00004395"/>
    </source>
</evidence>
<keyword evidence="17" id="KW-0472">Membrane</keyword>
<evidence type="ECO:0000256" key="3">
    <source>
        <dbReference type="ARBA" id="ARBA00004220"/>
    </source>
</evidence>
<evidence type="ECO:0000256" key="11">
    <source>
        <dbReference type="ARBA" id="ARBA00022490"/>
    </source>
</evidence>
<dbReference type="GO" id="GO:0038203">
    <property type="term" value="P:TORC2 signaling"/>
    <property type="evidence" value="ECO:0007669"/>
    <property type="project" value="TreeGrafter"/>
</dbReference>
<keyword evidence="11" id="KW-0963">Cytoplasm</keyword>
<keyword evidence="13" id="KW-1000">Mitochondrion outer membrane</keyword>
<protein>
    <recommendedName>
        <fullName evidence="9">Target of rapamycin complex 2 subunit MAPKAP1</fullName>
    </recommendedName>
    <alternativeName>
        <fullName evidence="21">Stress-activated map kinase-interacting protein 1</fullName>
    </alternativeName>
</protein>
<evidence type="ECO:0000256" key="20">
    <source>
        <dbReference type="ARBA" id="ARBA00023765"/>
    </source>
</evidence>
<evidence type="ECO:0000256" key="6">
    <source>
        <dbReference type="ARBA" id="ARBA00004450"/>
    </source>
</evidence>
<dbReference type="GO" id="GO:0000139">
    <property type="term" value="C:Golgi membrane"/>
    <property type="evidence" value="ECO:0007669"/>
    <property type="project" value="UniProtKB-SubCell"/>
</dbReference>
<feature type="non-terminal residue" evidence="25">
    <location>
        <position position="523"/>
    </location>
</feature>
<feature type="domain" description="SIN1-type PH" evidence="23">
    <location>
        <begin position="380"/>
        <end position="483"/>
    </location>
</feature>
<dbReference type="GO" id="GO:0048471">
    <property type="term" value="C:perinuclear region of cytoplasm"/>
    <property type="evidence" value="ECO:0007669"/>
    <property type="project" value="UniProtKB-SubCell"/>
</dbReference>
<evidence type="ECO:0000256" key="13">
    <source>
        <dbReference type="ARBA" id="ARBA00022787"/>
    </source>
</evidence>
<dbReference type="InterPro" id="IPR011993">
    <property type="entry name" value="PH-like_dom_sf"/>
</dbReference>
<keyword evidence="10" id="KW-1003">Cell membrane</keyword>
<dbReference type="GO" id="GO:0005765">
    <property type="term" value="C:lysosomal membrane"/>
    <property type="evidence" value="ECO:0007669"/>
    <property type="project" value="UniProtKB-SubCell"/>
</dbReference>
<evidence type="ECO:0000256" key="14">
    <source>
        <dbReference type="ARBA" id="ARBA00022824"/>
    </source>
</evidence>
<gene>
    <name evidence="25" type="ORF">MNOR_LOCUS4537</name>
</gene>
<dbReference type="Proteomes" id="UP001497623">
    <property type="component" value="Unassembled WGS sequence"/>
</dbReference>
<dbReference type="InterPro" id="IPR057339">
    <property type="entry name" value="RBD_SIN1"/>
</dbReference>
<evidence type="ECO:0000256" key="9">
    <source>
        <dbReference type="ARBA" id="ARBA00014183"/>
    </source>
</evidence>
<dbReference type="GO" id="GO:0005546">
    <property type="term" value="F:phosphatidylinositol-4,5-bisphosphate binding"/>
    <property type="evidence" value="ECO:0007669"/>
    <property type="project" value="TreeGrafter"/>
</dbReference>
<sequence length="523" mass="61179">MVHLRHHMWMVVQSLWVATPQERECIWMTIQIKRMRLDDTPSVVDDGPLQTLDCLEGNQLHTCKEMLYQGNGITSSYTGLEGCGAKRQKKLVLKITSHIFHYHVCVNVYECEWVRDILKQSATTAATRSIEDPYKKRNKLWQPFLRPTGLKIDVFWGFNNSRYDKTKLIRIPNRDMKQRTFESIAIWRNFNRNLSSCRKTLRNEKLYNITGIIFVKDLVMKGHGQTDDVIELRHRSMSLDSVDPIENGYHDLLYHKTLYLTSYAYYLPFRSLGVNVLFQSNCYFIVVFALPVGSFRCYHDHCQQTPNCRTLRRAKYIKKIIYSGGQYHLEKEDDPGVSLDGEKTLADVNCNEFAIVRDNSKRTVLQHTEYNMSSSISATHYQSYKVTWLLKFGKCEAVLGISGEKFEVHPLQAKIGGSILPRRTPDPVAYDMELVVDCTRKLQKKRKMEIEVTCQGENRFKDYLFECEIQVGQDILNKVKHIFDLRTSSVRKEFLKEKKPFKRHNSLSTRRRPQPPENHIKEI</sequence>
<dbReference type="GO" id="GO:0005634">
    <property type="term" value="C:nucleus"/>
    <property type="evidence" value="ECO:0007669"/>
    <property type="project" value="UniProtKB-SubCell"/>
</dbReference>
<feature type="compositionally biased region" description="Basic residues" evidence="22">
    <location>
        <begin position="501"/>
        <end position="513"/>
    </location>
</feature>
<dbReference type="GO" id="GO:0031932">
    <property type="term" value="C:TORC2 complex"/>
    <property type="evidence" value="ECO:0007669"/>
    <property type="project" value="InterPro"/>
</dbReference>
<feature type="domain" description="Target of rapamycin complex 2 subunit MAPKAP1-like Ras-binding" evidence="24">
    <location>
        <begin position="311"/>
        <end position="357"/>
    </location>
</feature>
<evidence type="ECO:0000256" key="19">
    <source>
        <dbReference type="ARBA" id="ARBA00023242"/>
    </source>
</evidence>
<keyword evidence="14" id="KW-0256">Endoplasmic reticulum</keyword>
<keyword evidence="16" id="KW-0496">Mitochondrion</keyword>
<organism evidence="25 26">
    <name type="scientific">Meganyctiphanes norvegica</name>
    <name type="common">Northern krill</name>
    <name type="synonym">Thysanopoda norvegica</name>
    <dbReference type="NCBI Taxonomy" id="48144"/>
    <lineage>
        <taxon>Eukaryota</taxon>
        <taxon>Metazoa</taxon>
        <taxon>Ecdysozoa</taxon>
        <taxon>Arthropoda</taxon>
        <taxon>Crustacea</taxon>
        <taxon>Multicrustacea</taxon>
        <taxon>Malacostraca</taxon>
        <taxon>Eumalacostraca</taxon>
        <taxon>Eucarida</taxon>
        <taxon>Euphausiacea</taxon>
        <taxon>Euphausiidae</taxon>
        <taxon>Meganyctiphanes</taxon>
    </lineage>
</organism>
<evidence type="ECO:0000256" key="21">
    <source>
        <dbReference type="ARBA" id="ARBA00031431"/>
    </source>
</evidence>
<dbReference type="GO" id="GO:0005789">
    <property type="term" value="C:endoplasmic reticulum membrane"/>
    <property type="evidence" value="ECO:0007669"/>
    <property type="project" value="UniProtKB-SubCell"/>
</dbReference>
<accession>A0AAV2PUP2</accession>
<dbReference type="Gene3D" id="2.30.29.30">
    <property type="entry name" value="Pleckstrin-homology domain (PH domain)/Phosphotyrosine-binding domain (PTB)"/>
    <property type="match status" value="1"/>
</dbReference>
<dbReference type="InterPro" id="IPR008828">
    <property type="entry name" value="Sin1/Avo1"/>
</dbReference>
<keyword evidence="26" id="KW-1185">Reference proteome</keyword>
<evidence type="ECO:0000259" key="23">
    <source>
        <dbReference type="Pfam" id="PF16979"/>
    </source>
</evidence>
<evidence type="ECO:0000256" key="22">
    <source>
        <dbReference type="SAM" id="MobiDB-lite"/>
    </source>
</evidence>
<keyword evidence="19" id="KW-0539">Nucleus</keyword>
<dbReference type="AlphaFoldDB" id="A0AAV2PUP2"/>
<dbReference type="PANTHER" id="PTHR13335">
    <property type="entry name" value="TARGET OF RAPAMYCIN COMPLEX 2 SUBUNIT MAPKAP1"/>
    <property type="match status" value="1"/>
</dbReference>
<evidence type="ECO:0000256" key="8">
    <source>
        <dbReference type="ARBA" id="ARBA00004633"/>
    </source>
</evidence>
<evidence type="ECO:0000256" key="15">
    <source>
        <dbReference type="ARBA" id="ARBA00023034"/>
    </source>
</evidence>
<dbReference type="PANTHER" id="PTHR13335:SF1">
    <property type="entry name" value="TARGET OF RAPAMYCIN COMPLEX 2 SUBUNIT MAPKAP1"/>
    <property type="match status" value="1"/>
</dbReference>
<dbReference type="GO" id="GO:0031901">
    <property type="term" value="C:early endosome membrane"/>
    <property type="evidence" value="ECO:0007669"/>
    <property type="project" value="UniProtKB-SubCell"/>
</dbReference>
<evidence type="ECO:0000313" key="25">
    <source>
        <dbReference type="EMBL" id="CAL4065079.1"/>
    </source>
</evidence>
<dbReference type="GO" id="GO:0005741">
    <property type="term" value="C:mitochondrial outer membrane"/>
    <property type="evidence" value="ECO:0007669"/>
    <property type="project" value="UniProtKB-SubCell"/>
</dbReference>
<evidence type="ECO:0000256" key="2">
    <source>
        <dbReference type="ARBA" id="ARBA00004202"/>
    </source>
</evidence>